<dbReference type="GO" id="GO:0032456">
    <property type="term" value="P:endocytic recycling"/>
    <property type="evidence" value="ECO:0007669"/>
    <property type="project" value="InterPro"/>
</dbReference>
<evidence type="ECO:0000313" key="7">
    <source>
        <dbReference type="RefSeq" id="XP_023947590.2"/>
    </source>
</evidence>
<evidence type="ECO:0000313" key="6">
    <source>
        <dbReference type="Proteomes" id="UP001652582"/>
    </source>
</evidence>
<evidence type="ECO:0000256" key="2">
    <source>
        <dbReference type="ARBA" id="ARBA00010704"/>
    </source>
</evidence>
<evidence type="ECO:0000256" key="3">
    <source>
        <dbReference type="ARBA" id="ARBA00022448"/>
    </source>
</evidence>
<dbReference type="GeneID" id="112052647"/>
<name>A0A6J1NIM4_BICAN</name>
<organism evidence="6 7">
    <name type="scientific">Bicyclus anynana</name>
    <name type="common">Squinting bush brown butterfly</name>
    <dbReference type="NCBI Taxonomy" id="110368"/>
    <lineage>
        <taxon>Eukaryota</taxon>
        <taxon>Metazoa</taxon>
        <taxon>Ecdysozoa</taxon>
        <taxon>Arthropoda</taxon>
        <taxon>Hexapoda</taxon>
        <taxon>Insecta</taxon>
        <taxon>Pterygota</taxon>
        <taxon>Neoptera</taxon>
        <taxon>Endopterygota</taxon>
        <taxon>Lepidoptera</taxon>
        <taxon>Glossata</taxon>
        <taxon>Ditrysia</taxon>
        <taxon>Papilionoidea</taxon>
        <taxon>Nymphalidae</taxon>
        <taxon>Satyrinae</taxon>
        <taxon>Satyrini</taxon>
        <taxon>Mycalesina</taxon>
        <taxon>Bicyclus</taxon>
    </lineage>
</organism>
<dbReference type="KEGG" id="bany:112052647"/>
<accession>A0A6J1NIM4</accession>
<dbReference type="InterPro" id="IPR029705">
    <property type="entry name" value="VPS35L"/>
</dbReference>
<gene>
    <name evidence="7" type="primary">LOC112052647</name>
</gene>
<keyword evidence="5" id="KW-0653">Protein transport</keyword>
<evidence type="ECO:0000256" key="4">
    <source>
        <dbReference type="ARBA" id="ARBA00022753"/>
    </source>
</evidence>
<dbReference type="Proteomes" id="UP001652582">
    <property type="component" value="Chromosome 5"/>
</dbReference>
<evidence type="ECO:0000256" key="1">
    <source>
        <dbReference type="ARBA" id="ARBA00004177"/>
    </source>
</evidence>
<protein>
    <submittedName>
        <fullName evidence="7">VPS35 endosomal protein-sorting factor-like isoform X1</fullName>
    </submittedName>
</protein>
<dbReference type="PANTHER" id="PTHR13673">
    <property type="entry name" value="ESOPHAGEAL CANCER ASSOCIATED PROTEIN"/>
    <property type="match status" value="1"/>
</dbReference>
<dbReference type="OrthoDB" id="1734063at2759"/>
<dbReference type="GO" id="GO:0015031">
    <property type="term" value="P:protein transport"/>
    <property type="evidence" value="ECO:0007669"/>
    <property type="project" value="UniProtKB-KW"/>
</dbReference>
<keyword evidence="4" id="KW-0967">Endosome</keyword>
<dbReference type="AlphaFoldDB" id="A0A6J1NIM4"/>
<dbReference type="GO" id="GO:0005768">
    <property type="term" value="C:endosome"/>
    <property type="evidence" value="ECO:0007669"/>
    <property type="project" value="UniProtKB-SubCell"/>
</dbReference>
<reference evidence="7" key="1">
    <citation type="submission" date="2025-08" db="UniProtKB">
        <authorList>
            <consortium name="RefSeq"/>
        </authorList>
    </citation>
    <scope>IDENTIFICATION</scope>
</reference>
<keyword evidence="3" id="KW-0813">Transport</keyword>
<proteinExistence type="inferred from homology"/>
<sequence>MPVYYKWTSETKQKRKHDYPSLEISNHPLKIEVYNVKLSANKSFLESLQKWSSPFEELDPLLRFEQLNVENDLGPDEKIENTINYPKVWNAKRTAILNKYTTGEKLTIVSSFLPGGEKISSFSALLRQVSNLNEKVKNRLEQLDDFDESSVRKTMGLSQQEFVTKIHMLDDEIKKAWDTEQRVKAFKIAIQCSKLLSDINVMQFYPSKFVLISDVLGNFGALVYDRLKKKSFGNVDIKFQDIDSYNVPESARETCQNWMFKMASIRELLPRLYMEMSLLKCYTFISKSEIKPAIERLTKMIRGIGNPLVAIYVRVYLCNVASSLFGKESECYFNDNLKEFLEEYQQIICPNMAKKFGTQLLTADQYLSLYIPAVDWLLYGTLNYTKCKDTLLEEMLEKCDTTENSELLLCCCVSGFDSTSIIKQSTAIMDIIRNQSDHMVLLSQILSSVGEHLCHAENYCQLPSEALSQCWWKIATNMKSTENFLQVLEPWLQFACNQLSSQHINMILRGTIRYMIKCGKPAEDYCSQIQSVIKRMLKSIPDVEELFLMDAFMPLVELAQTSNARTAMAKTVLTIFFERYNAVEIEDHIIISSLMRLCCILHDSINAVTVEDENKVCAELINKFIHAVSYYDDLEQQLNFYVECRSAFIKLDSVLIALVHAVNALAVRADESRGRWLQRACAAYVFVTVPSLQCPLARAQLYLLGGQAALLTGCIGQAEANLKTLVSLIPEIPQFVQEDGQNKPTHDRVVGLLSNFLSTLLILPDNMDSNSKAYILSGFIKTMERIHWKKTDPLYYTLLLRSLDLLCEMTQESYAYHIDGVLSNDELYGSEEEFIETIESHATNICQELLVVLKSLGDAKETKKQYNLALELFWRIVRRGKLKDSSMTSLATNLWALAQKIQDSNNKFAKALLSVLEKDSSEAGRRLLTKINTS</sequence>
<evidence type="ECO:0000256" key="5">
    <source>
        <dbReference type="ARBA" id="ARBA00022927"/>
    </source>
</evidence>
<comment type="similarity">
    <text evidence="2">Belongs to the VPS35L family.</text>
</comment>
<keyword evidence="6" id="KW-1185">Reference proteome</keyword>
<dbReference type="RefSeq" id="XP_023947590.2">
    <property type="nucleotide sequence ID" value="XM_024091822.2"/>
</dbReference>
<comment type="subcellular location">
    <subcellularLocation>
        <location evidence="1">Endosome</location>
    </subcellularLocation>
</comment>
<dbReference type="PANTHER" id="PTHR13673:SF0">
    <property type="entry name" value="VPS35 ENDOSOMAL PROTEIN-SORTING FACTOR-LIKE"/>
    <property type="match status" value="1"/>
</dbReference>